<keyword evidence="7 9" id="KW-0807">Transducer</keyword>
<feature type="domain" description="HAMP" evidence="12">
    <location>
        <begin position="329"/>
        <end position="384"/>
    </location>
</feature>
<accession>A0A1I3VHK7</accession>
<evidence type="ECO:0000259" key="12">
    <source>
        <dbReference type="PROSITE" id="PS50885"/>
    </source>
</evidence>
<sequence length="692" mass="75338">MKLGARVLIVLLLAGIVPLTAAGVFAYSESKQELLSSSKATLEALRNSNKEQVENYFRERSRNLDTLAASSTIISALSEFRGVWEQGRESPAYQEVEFTRTKELKMEVARYGFANAYLVNDKGEIVYETKPQKDLGTSLLMGQYADSVLGQTVQLALKGQTTEMSDLSYYEPSGSNPGVFMATPIFENGFIIGELAVEVSLDYVSRQLNRREGLGETGKVYLVGADKLMRSQLGDAEETRLKQQVNTPIVDQILLTQQFQGTTVGQDYRGQEVLVSYDQVKVGKRTWAILAEMDMTEILSGANRIMNAMIVFNGVVFLVIVGISLYTANWLRRSFRGMLKAASQIGQGDFSSQIPAWLLRRKDELGELARSLDSMRSQLLGILQQVRDASSSVSEAVKEIHSNTSEIAASSGQIVQVVDAVAASADNQMDKMGHTLKLAVDLTNDVAGVTENVEQVSLSSQEMKRHTEAGRKAVTAVVDSMEEINRSVVSAREVIYALEKKSQDISRISSVISEIARQTNLLALNAAIEAARAGEQGKGFAVVAGEVRKLSEGTNEAALQIAQMIGDVQKDTAAAVARMAEGSETTAHGLVTARQSGEMFQLIEQNILRVTQEMESVREAFNRMAPDARQVVAVAEEVSDASSQAAAGVQSISAAVEEESAAMELIVQSADQLAKLAEDLRRSLARFVLTEN</sequence>
<dbReference type="InterPro" id="IPR003660">
    <property type="entry name" value="HAMP_dom"/>
</dbReference>
<dbReference type="CDD" id="cd11386">
    <property type="entry name" value="MCP_signal"/>
    <property type="match status" value="1"/>
</dbReference>
<dbReference type="PANTHER" id="PTHR32089:SF112">
    <property type="entry name" value="LYSOZYME-LIKE PROTEIN-RELATED"/>
    <property type="match status" value="1"/>
</dbReference>
<feature type="transmembrane region" description="Helical" evidence="10">
    <location>
        <begin position="305"/>
        <end position="328"/>
    </location>
</feature>
<evidence type="ECO:0000256" key="4">
    <source>
        <dbReference type="ARBA" id="ARBA00022692"/>
    </source>
</evidence>
<evidence type="ECO:0000256" key="10">
    <source>
        <dbReference type="SAM" id="Phobius"/>
    </source>
</evidence>
<evidence type="ECO:0000313" key="13">
    <source>
        <dbReference type="EMBL" id="SFJ94650.1"/>
    </source>
</evidence>
<comment type="subcellular location">
    <subcellularLocation>
        <location evidence="1">Cell membrane</location>
        <topology evidence="1">Multi-pass membrane protein</topology>
    </subcellularLocation>
</comment>
<dbReference type="Pfam" id="PF00015">
    <property type="entry name" value="MCPsignal"/>
    <property type="match status" value="1"/>
</dbReference>
<evidence type="ECO:0000313" key="14">
    <source>
        <dbReference type="Proteomes" id="UP000198915"/>
    </source>
</evidence>
<dbReference type="Proteomes" id="UP000198915">
    <property type="component" value="Unassembled WGS sequence"/>
</dbReference>
<keyword evidence="4 10" id="KW-0812">Transmembrane</keyword>
<organism evidence="13 14">
    <name type="scientific">Brevibacillus centrosporus</name>
    <dbReference type="NCBI Taxonomy" id="54910"/>
    <lineage>
        <taxon>Bacteria</taxon>
        <taxon>Bacillati</taxon>
        <taxon>Bacillota</taxon>
        <taxon>Bacilli</taxon>
        <taxon>Bacillales</taxon>
        <taxon>Paenibacillaceae</taxon>
        <taxon>Brevibacillus</taxon>
    </lineage>
</organism>
<evidence type="ECO:0000256" key="5">
    <source>
        <dbReference type="ARBA" id="ARBA00022989"/>
    </source>
</evidence>
<evidence type="ECO:0000256" key="9">
    <source>
        <dbReference type="PROSITE-ProRule" id="PRU00284"/>
    </source>
</evidence>
<feature type="domain" description="Methyl-accepting transducer" evidence="11">
    <location>
        <begin position="403"/>
        <end position="660"/>
    </location>
</feature>
<dbReference type="PROSITE" id="PS50885">
    <property type="entry name" value="HAMP"/>
    <property type="match status" value="1"/>
</dbReference>
<reference evidence="14" key="1">
    <citation type="submission" date="2016-10" db="EMBL/GenBank/DDBJ databases">
        <authorList>
            <person name="Varghese N."/>
            <person name="Submissions S."/>
        </authorList>
    </citation>
    <scope>NUCLEOTIDE SEQUENCE [LARGE SCALE GENOMIC DNA]</scope>
    <source>
        <strain evidence="14">OK042</strain>
    </source>
</reference>
<dbReference type="STRING" id="1884381.SAMN05518846_10711"/>
<keyword evidence="2" id="KW-1003">Cell membrane</keyword>
<dbReference type="SMART" id="SM00283">
    <property type="entry name" value="MA"/>
    <property type="match status" value="1"/>
</dbReference>
<protein>
    <submittedName>
        <fullName evidence="13">Methyl-accepting chemotaxis protein</fullName>
    </submittedName>
</protein>
<keyword evidence="14" id="KW-1185">Reference proteome</keyword>
<dbReference type="CDD" id="cd06225">
    <property type="entry name" value="HAMP"/>
    <property type="match status" value="1"/>
</dbReference>
<dbReference type="RefSeq" id="WP_092268471.1">
    <property type="nucleotide sequence ID" value="NZ_FORT01000007.1"/>
</dbReference>
<evidence type="ECO:0000256" key="6">
    <source>
        <dbReference type="ARBA" id="ARBA00023136"/>
    </source>
</evidence>
<dbReference type="InterPro" id="IPR033479">
    <property type="entry name" value="dCache_1"/>
</dbReference>
<evidence type="ECO:0000256" key="1">
    <source>
        <dbReference type="ARBA" id="ARBA00004651"/>
    </source>
</evidence>
<dbReference type="AlphaFoldDB" id="A0A1I3VHK7"/>
<evidence type="ECO:0000256" key="8">
    <source>
        <dbReference type="ARBA" id="ARBA00029447"/>
    </source>
</evidence>
<evidence type="ECO:0000256" key="2">
    <source>
        <dbReference type="ARBA" id="ARBA00022475"/>
    </source>
</evidence>
<dbReference type="GO" id="GO:0005886">
    <property type="term" value="C:plasma membrane"/>
    <property type="evidence" value="ECO:0007669"/>
    <property type="project" value="UniProtKB-SubCell"/>
</dbReference>
<dbReference type="Pfam" id="PF02743">
    <property type="entry name" value="dCache_1"/>
    <property type="match status" value="1"/>
</dbReference>
<evidence type="ECO:0000256" key="7">
    <source>
        <dbReference type="ARBA" id="ARBA00023224"/>
    </source>
</evidence>
<dbReference type="PROSITE" id="PS50111">
    <property type="entry name" value="CHEMOTAXIS_TRANSDUC_2"/>
    <property type="match status" value="1"/>
</dbReference>
<keyword evidence="3" id="KW-0145">Chemotaxis</keyword>
<keyword evidence="5 10" id="KW-1133">Transmembrane helix</keyword>
<dbReference type="InterPro" id="IPR004089">
    <property type="entry name" value="MCPsignal_dom"/>
</dbReference>
<keyword evidence="6 10" id="KW-0472">Membrane</keyword>
<dbReference type="Gene3D" id="3.30.450.20">
    <property type="entry name" value="PAS domain"/>
    <property type="match status" value="1"/>
</dbReference>
<dbReference type="PANTHER" id="PTHR32089">
    <property type="entry name" value="METHYL-ACCEPTING CHEMOTAXIS PROTEIN MCPB"/>
    <property type="match status" value="1"/>
</dbReference>
<evidence type="ECO:0000256" key="3">
    <source>
        <dbReference type="ARBA" id="ARBA00022500"/>
    </source>
</evidence>
<gene>
    <name evidence="13" type="ORF">SAMN05518846_10711</name>
</gene>
<proteinExistence type="inferred from homology"/>
<dbReference type="EMBL" id="FORT01000007">
    <property type="protein sequence ID" value="SFJ94650.1"/>
    <property type="molecule type" value="Genomic_DNA"/>
</dbReference>
<name>A0A1I3VHK7_9BACL</name>
<dbReference type="SMART" id="SM00304">
    <property type="entry name" value="HAMP"/>
    <property type="match status" value="2"/>
</dbReference>
<dbReference type="GO" id="GO:0006935">
    <property type="term" value="P:chemotaxis"/>
    <property type="evidence" value="ECO:0007669"/>
    <property type="project" value="UniProtKB-KW"/>
</dbReference>
<dbReference type="Pfam" id="PF00672">
    <property type="entry name" value="HAMP"/>
    <property type="match status" value="1"/>
</dbReference>
<evidence type="ECO:0000259" key="11">
    <source>
        <dbReference type="PROSITE" id="PS50111"/>
    </source>
</evidence>
<dbReference type="SUPFAM" id="SSF58104">
    <property type="entry name" value="Methyl-accepting chemotaxis protein (MCP) signaling domain"/>
    <property type="match status" value="1"/>
</dbReference>
<comment type="similarity">
    <text evidence="8">Belongs to the methyl-accepting chemotaxis (MCP) protein family.</text>
</comment>
<dbReference type="Gene3D" id="1.10.287.950">
    <property type="entry name" value="Methyl-accepting chemotaxis protein"/>
    <property type="match status" value="1"/>
</dbReference>
<dbReference type="GO" id="GO:0007165">
    <property type="term" value="P:signal transduction"/>
    <property type="evidence" value="ECO:0007669"/>
    <property type="project" value="UniProtKB-KW"/>
</dbReference>